<dbReference type="Proteomes" id="UP001359559">
    <property type="component" value="Unassembled WGS sequence"/>
</dbReference>
<dbReference type="EMBL" id="JAYKXN010000001">
    <property type="protein sequence ID" value="KAK7319641.1"/>
    <property type="molecule type" value="Genomic_DNA"/>
</dbReference>
<organism evidence="3 4">
    <name type="scientific">Clitoria ternatea</name>
    <name type="common">Butterfly pea</name>
    <dbReference type="NCBI Taxonomy" id="43366"/>
    <lineage>
        <taxon>Eukaryota</taxon>
        <taxon>Viridiplantae</taxon>
        <taxon>Streptophyta</taxon>
        <taxon>Embryophyta</taxon>
        <taxon>Tracheophyta</taxon>
        <taxon>Spermatophyta</taxon>
        <taxon>Magnoliopsida</taxon>
        <taxon>eudicotyledons</taxon>
        <taxon>Gunneridae</taxon>
        <taxon>Pentapetalae</taxon>
        <taxon>rosids</taxon>
        <taxon>fabids</taxon>
        <taxon>Fabales</taxon>
        <taxon>Fabaceae</taxon>
        <taxon>Papilionoideae</taxon>
        <taxon>50 kb inversion clade</taxon>
        <taxon>NPAAA clade</taxon>
        <taxon>indigoferoid/millettioid clade</taxon>
        <taxon>Phaseoleae</taxon>
        <taxon>Clitoria</taxon>
    </lineage>
</organism>
<name>A0AAN9Q261_CLITE</name>
<accession>A0AAN9Q261</accession>
<dbReference type="PANTHER" id="PTHR43713">
    <property type="entry name" value="GLUTAMATE-1-SEMIALDEHYDE 2,1-AMINOMUTASE"/>
    <property type="match status" value="1"/>
</dbReference>
<evidence type="ECO:0000256" key="1">
    <source>
        <dbReference type="ARBA" id="ARBA00001579"/>
    </source>
</evidence>
<dbReference type="GO" id="GO:0042286">
    <property type="term" value="F:glutamate-1-semialdehyde 2,1-aminomutase activity"/>
    <property type="evidence" value="ECO:0007669"/>
    <property type="project" value="UniProtKB-EC"/>
</dbReference>
<dbReference type="Gene3D" id="3.90.1150.10">
    <property type="entry name" value="Aspartate Aminotransferase, domain 1"/>
    <property type="match status" value="1"/>
</dbReference>
<evidence type="ECO:0000313" key="4">
    <source>
        <dbReference type="Proteomes" id="UP001359559"/>
    </source>
</evidence>
<evidence type="ECO:0000256" key="2">
    <source>
        <dbReference type="ARBA" id="ARBA00001933"/>
    </source>
</evidence>
<comment type="cofactor">
    <cofactor evidence="2">
        <name>pyridoxal 5'-phosphate</name>
        <dbReference type="ChEBI" id="CHEBI:597326"/>
    </cofactor>
</comment>
<sequence>MPVNRSELVQGIIEAGKRAGHAICGGHISGMFGFFFTDGPVYNFAYAKKSDTTKFTRFFWGMLAEGVYFIVIAKKSDTAKKSICIVLSLHYENVHGKVEGELAVIVKATIDHDKVKRRHYGRSFGDIGFDYESDSQDG</sequence>
<dbReference type="AlphaFoldDB" id="A0AAN9Q261"/>
<dbReference type="GO" id="GO:0009507">
    <property type="term" value="C:chloroplast"/>
    <property type="evidence" value="ECO:0007669"/>
    <property type="project" value="TreeGrafter"/>
</dbReference>
<gene>
    <name evidence="3" type="ORF">RJT34_04364</name>
</gene>
<comment type="catalytic activity">
    <reaction evidence="1">
        <text>(S)-4-amino-5-oxopentanoate = 5-aminolevulinate</text>
        <dbReference type="Rhea" id="RHEA:14265"/>
        <dbReference type="ChEBI" id="CHEBI:57501"/>
        <dbReference type="ChEBI" id="CHEBI:356416"/>
        <dbReference type="EC" id="5.4.3.8"/>
    </reaction>
</comment>
<protein>
    <submittedName>
        <fullName evidence="3">Uncharacterized protein</fullName>
    </submittedName>
</protein>
<keyword evidence="4" id="KW-1185">Reference proteome</keyword>
<dbReference type="PANTHER" id="PTHR43713:SF3">
    <property type="entry name" value="GLUTAMATE-1-SEMIALDEHYDE 2,1-AMINOMUTASE 1, CHLOROPLASTIC-RELATED"/>
    <property type="match status" value="1"/>
</dbReference>
<proteinExistence type="predicted"/>
<comment type="caution">
    <text evidence="3">The sequence shown here is derived from an EMBL/GenBank/DDBJ whole genome shotgun (WGS) entry which is preliminary data.</text>
</comment>
<reference evidence="3 4" key="1">
    <citation type="submission" date="2024-01" db="EMBL/GenBank/DDBJ databases">
        <title>The genomes of 5 underutilized Papilionoideae crops provide insights into root nodulation and disease resistance.</title>
        <authorList>
            <person name="Yuan L."/>
        </authorList>
    </citation>
    <scope>NUCLEOTIDE SEQUENCE [LARGE SCALE GENOMIC DNA]</scope>
    <source>
        <strain evidence="3">LY-2023</strain>
        <tissue evidence="3">Leaf</tissue>
    </source>
</reference>
<evidence type="ECO:0000313" key="3">
    <source>
        <dbReference type="EMBL" id="KAK7319641.1"/>
    </source>
</evidence>
<dbReference type="InterPro" id="IPR015422">
    <property type="entry name" value="PyrdxlP-dep_Trfase_small"/>
</dbReference>